<comment type="caution">
    <text evidence="1">The sequence shown here is derived from an EMBL/GenBank/DDBJ whole genome shotgun (WGS) entry which is preliminary data.</text>
</comment>
<keyword evidence="2" id="KW-1185">Reference proteome</keyword>
<dbReference type="AlphaFoldDB" id="A0ABD5NG68"/>
<evidence type="ECO:0000313" key="2">
    <source>
        <dbReference type="Proteomes" id="UP001595660"/>
    </source>
</evidence>
<proteinExistence type="predicted"/>
<organism evidence="1 2">
    <name type="scientific">Halobacterium litoreum</name>
    <dbReference type="NCBI Taxonomy" id="2039234"/>
    <lineage>
        <taxon>Archaea</taxon>
        <taxon>Methanobacteriati</taxon>
        <taxon>Methanobacteriota</taxon>
        <taxon>Stenosarchaea group</taxon>
        <taxon>Halobacteria</taxon>
        <taxon>Halobacteriales</taxon>
        <taxon>Halobacteriaceae</taxon>
        <taxon>Halobacterium</taxon>
    </lineage>
</organism>
<reference evidence="1 2" key="1">
    <citation type="journal article" date="2019" name="Int. J. Syst. Evol. Microbiol.">
        <title>The Global Catalogue of Microorganisms (GCM) 10K type strain sequencing project: providing services to taxonomists for standard genome sequencing and annotation.</title>
        <authorList>
            <consortium name="The Broad Institute Genomics Platform"/>
            <consortium name="The Broad Institute Genome Sequencing Center for Infectious Disease"/>
            <person name="Wu L."/>
            <person name="Ma J."/>
        </authorList>
    </citation>
    <scope>NUCLEOTIDE SEQUENCE [LARGE SCALE GENOMIC DNA]</scope>
    <source>
        <strain evidence="1 2">CGMCC 1.12562</strain>
    </source>
</reference>
<dbReference type="GeneID" id="69118753"/>
<name>A0ABD5NG68_9EURY</name>
<protein>
    <submittedName>
        <fullName evidence="1">Uncharacterized protein</fullName>
    </submittedName>
</protein>
<gene>
    <name evidence="1" type="ORF">ACFOKC_10970</name>
</gene>
<dbReference type="EMBL" id="JBHRWN010000002">
    <property type="protein sequence ID" value="MFC3478240.1"/>
    <property type="molecule type" value="Genomic_DNA"/>
</dbReference>
<dbReference type="Proteomes" id="UP001595660">
    <property type="component" value="Unassembled WGS sequence"/>
</dbReference>
<sequence>MPLTDLRVLDSVTQLGGDADSVVVAASHGGAYAGYLAADAGARGVVLNDAGGGKGGAGYGALPVLDRVGLAAATVGHDTARIGDGVDSLRNGVITHVNDAAADLGCRVGDDAIDCATGLRDGTPPDSVPDHGTARYRLRDGDTPVWGMDSLSLIRPSDADCVVVTGSHGARLAGETESYVRTDVAGAVFNDAGGGKDGAGTSRLPMLADYGVPAATVAAASARIGDGRETWQGTLSAVNTPARDLGAAPGDDCPEFARLVAEAD</sequence>
<accession>A0ABD5NG68</accession>
<evidence type="ECO:0000313" key="1">
    <source>
        <dbReference type="EMBL" id="MFC3478240.1"/>
    </source>
</evidence>
<dbReference type="RefSeq" id="WP_232570646.1">
    <property type="nucleotide sequence ID" value="NZ_CP089466.1"/>
</dbReference>